<evidence type="ECO:0000256" key="2">
    <source>
        <dbReference type="SAM" id="MobiDB-lite"/>
    </source>
</evidence>
<dbReference type="SMART" id="SM00331">
    <property type="entry name" value="PP2C_SIG"/>
    <property type="match status" value="1"/>
</dbReference>
<feature type="compositionally biased region" description="Pro residues" evidence="2">
    <location>
        <begin position="305"/>
        <end position="317"/>
    </location>
</feature>
<feature type="compositionally biased region" description="Low complexity" evidence="2">
    <location>
        <begin position="136"/>
        <end position="149"/>
    </location>
</feature>
<feature type="region of interest" description="Disordered" evidence="2">
    <location>
        <begin position="1244"/>
        <end position="1267"/>
    </location>
</feature>
<dbReference type="PROSITE" id="PS51746">
    <property type="entry name" value="PPM_2"/>
    <property type="match status" value="1"/>
</dbReference>
<dbReference type="InterPro" id="IPR036457">
    <property type="entry name" value="PPM-type-like_dom_sf"/>
</dbReference>
<evidence type="ECO:0000313" key="5">
    <source>
        <dbReference type="Proteomes" id="UP001165080"/>
    </source>
</evidence>
<feature type="compositionally biased region" description="Low complexity" evidence="2">
    <location>
        <begin position="949"/>
        <end position="968"/>
    </location>
</feature>
<feature type="compositionally biased region" description="Low complexity" evidence="2">
    <location>
        <begin position="907"/>
        <end position="917"/>
    </location>
</feature>
<dbReference type="Proteomes" id="UP001165080">
    <property type="component" value="Unassembled WGS sequence"/>
</dbReference>
<evidence type="ECO:0000259" key="3">
    <source>
        <dbReference type="PROSITE" id="PS51746"/>
    </source>
</evidence>
<feature type="compositionally biased region" description="Low complexity" evidence="2">
    <location>
        <begin position="1007"/>
        <end position="1016"/>
    </location>
</feature>
<feature type="region of interest" description="Disordered" evidence="2">
    <location>
        <begin position="114"/>
        <end position="320"/>
    </location>
</feature>
<feature type="region of interest" description="Disordered" evidence="2">
    <location>
        <begin position="1007"/>
        <end position="1053"/>
    </location>
</feature>
<feature type="compositionally biased region" description="Low complexity" evidence="2">
    <location>
        <begin position="1159"/>
        <end position="1192"/>
    </location>
</feature>
<dbReference type="SMART" id="SM00332">
    <property type="entry name" value="PP2Cc"/>
    <property type="match status" value="1"/>
</dbReference>
<sequence length="1302" mass="132756">MSEVGELRHEIVEEEGTGLPVLHVYLPEGLAFSDVAVTTGSSPDVAEVFIELIATERIIGLIALPGYAIAQDDSVAKFNKKHRRYAMRLSQVASEVASVVQPPAAVGVEGTMTAASGDESAPPAKRIASPAAQMKPSGSTMATAAAAAPTSPPPALTGNIFDLLDNDDVSDDDGDGDREAAASVGKKKKKKKKGKKANAVGEGQGETKVLEVPIANGNHTGGGSSGDEDEAVAAAGGEGASGAAKKKKKKKKKGAASSTAAAGVGTAVGGAEAEVEAAEAALPEEGRSSPPPLTPPEPTASLPSRPVPASAPAPPSAPAAAPLAKSVSRALSVDMVEDFGEKQLGVFEVGAAVPHDPLLGPAVFNALGKVQVKGEDKWLEAPTNAWSVGGIEGAATPVSAFGIFDGHGGRMAAQHTAKQLLPLVARFAERAVGPDASTNPEQLVAEGYIAPEQAEEAEELKRARVAAVQDALIARLPKALHAGFVQCDEDVISRHKASGTTATLAIQVGWELLVANVGDSLAYLDTGSEIVVLSANHRVSESAEEQNRILQAGGRIKPAMYDEDDDPVDGSAGSATPREGQQLRVWPGGINMTRTIGDEAASGLLIAEPAVRQISLPVTGARLIIASDGLWDAVNAKTIIGQLRTCNAREAASKAAVYAMRSKKHDDDVTVVVADFVPRPSDTHVPGLLKRASGPVAAALAALAAAGMKEERAAQSWRPLETPSESWRERHRAHRRRAAAYLQQLDLAEKAEAEEAEELERQKRAAVAPAAGTAGIGTAVRLPAVSDTYRELAELKVNVEALDDEPAADWTQVDPKKKKDDSGGFDLRKELMKVARPGEVKPPRSPGGGGGREERTEPGGRRERRGRGGTDRERRPPRREHDGSAGDATVAPAAAPAANSEPNETVELLQQPEQQQPRGERRERVNRRERGGRGGRGREGAAAGGRSGGSTATAEAAEPGSGASAPSPTVLSGVVKADGYLYVPRSLLAGGGMAAAATTATAATEAAADTSGATVEGSGGGAGTRGKPRRDRVPRGGGRNRGDGAAPSTGAVQDSAGGVEAALLGADDAATPAMPNHRNQQRRRQREAEVAAGSIPAAVRAAAPPAHVHVATTSSNDPIVVLEPASGHHQRRPPYGVSQPAQVPQPMQAPRDTAAATLQYSSSAQSGSGGQTAAAPPAAPAAAPVAAHFPPAQQHKPPQHRALAAAPPPPAVPSYAGPMDFGAGFGPGSSMWPPSGGGGQYGGFSANGGAAVPKHPPGLATGPPQRSADEVAAAAAAAAAAAVARKAAAARGGGGQYAQGRS</sequence>
<dbReference type="InterPro" id="IPR001932">
    <property type="entry name" value="PPM-type_phosphatase-like_dom"/>
</dbReference>
<name>A0A9W6BVA3_9CHLO</name>
<dbReference type="InterPro" id="IPR015655">
    <property type="entry name" value="PP2C"/>
</dbReference>
<feature type="compositionally biased region" description="Basic and acidic residues" evidence="2">
    <location>
        <begin position="851"/>
        <end position="884"/>
    </location>
</feature>
<evidence type="ECO:0000256" key="1">
    <source>
        <dbReference type="SAM" id="Coils"/>
    </source>
</evidence>
<dbReference type="GO" id="GO:0004722">
    <property type="term" value="F:protein serine/threonine phosphatase activity"/>
    <property type="evidence" value="ECO:0007669"/>
    <property type="project" value="InterPro"/>
</dbReference>
<feature type="coiled-coil region" evidence="1">
    <location>
        <begin position="742"/>
        <end position="805"/>
    </location>
</feature>
<keyword evidence="5" id="KW-1185">Reference proteome</keyword>
<dbReference type="Gene3D" id="3.60.40.10">
    <property type="entry name" value="PPM-type phosphatase domain"/>
    <property type="match status" value="1"/>
</dbReference>
<feature type="region of interest" description="Disordered" evidence="2">
    <location>
        <begin position="1126"/>
        <end position="1211"/>
    </location>
</feature>
<evidence type="ECO:0000313" key="4">
    <source>
        <dbReference type="EMBL" id="GLC58862.1"/>
    </source>
</evidence>
<dbReference type="CDD" id="cd00143">
    <property type="entry name" value="PP2Cc"/>
    <property type="match status" value="1"/>
</dbReference>
<feature type="compositionally biased region" description="Basic residues" evidence="2">
    <location>
        <begin position="185"/>
        <end position="196"/>
    </location>
</feature>
<accession>A0A9W6BVA3</accession>
<feature type="compositionally biased region" description="Acidic residues" evidence="2">
    <location>
        <begin position="164"/>
        <end position="176"/>
    </location>
</feature>
<reference evidence="4 5" key="1">
    <citation type="journal article" date="2023" name="Commun. Biol.">
        <title>Reorganization of the ancestral sex-determining regions during the evolution of trioecy in Pleodorina starrii.</title>
        <authorList>
            <person name="Takahashi K."/>
            <person name="Suzuki S."/>
            <person name="Kawai-Toyooka H."/>
            <person name="Yamamoto K."/>
            <person name="Hamaji T."/>
            <person name="Ootsuki R."/>
            <person name="Yamaguchi H."/>
            <person name="Kawachi M."/>
            <person name="Higashiyama T."/>
            <person name="Nozaki H."/>
        </authorList>
    </citation>
    <scope>NUCLEOTIDE SEQUENCE [LARGE SCALE GENOMIC DNA]</scope>
    <source>
        <strain evidence="4 5">NIES-4479</strain>
    </source>
</reference>
<feature type="region of interest" description="Disordered" evidence="2">
    <location>
        <begin position="1067"/>
        <end position="1093"/>
    </location>
</feature>
<feature type="region of interest" description="Disordered" evidence="2">
    <location>
        <begin position="831"/>
        <end position="968"/>
    </location>
</feature>
<feature type="compositionally biased region" description="Low complexity" evidence="2">
    <location>
        <begin position="255"/>
        <end position="272"/>
    </location>
</feature>
<feature type="domain" description="PPM-type phosphatase" evidence="3">
    <location>
        <begin position="360"/>
        <end position="676"/>
    </location>
</feature>
<dbReference type="SUPFAM" id="SSF81606">
    <property type="entry name" value="PP2C-like"/>
    <property type="match status" value="1"/>
</dbReference>
<gene>
    <name evidence="4" type="primary">PLEST011354</name>
    <name evidence="4" type="ORF">PLESTB_001409100</name>
</gene>
<comment type="caution">
    <text evidence="4">The sequence shown here is derived from an EMBL/GenBank/DDBJ whole genome shotgun (WGS) entry which is preliminary data.</text>
</comment>
<dbReference type="PANTHER" id="PTHR47992">
    <property type="entry name" value="PROTEIN PHOSPHATASE"/>
    <property type="match status" value="1"/>
</dbReference>
<organism evidence="4 5">
    <name type="scientific">Pleodorina starrii</name>
    <dbReference type="NCBI Taxonomy" id="330485"/>
    <lineage>
        <taxon>Eukaryota</taxon>
        <taxon>Viridiplantae</taxon>
        <taxon>Chlorophyta</taxon>
        <taxon>core chlorophytes</taxon>
        <taxon>Chlorophyceae</taxon>
        <taxon>CS clade</taxon>
        <taxon>Chlamydomonadales</taxon>
        <taxon>Volvocaceae</taxon>
        <taxon>Pleodorina</taxon>
    </lineage>
</organism>
<feature type="compositionally biased region" description="Pro residues" evidence="2">
    <location>
        <begin position="289"/>
        <end position="298"/>
    </location>
</feature>
<dbReference type="EMBL" id="BRXU01000024">
    <property type="protein sequence ID" value="GLC58862.1"/>
    <property type="molecule type" value="Genomic_DNA"/>
</dbReference>
<proteinExistence type="predicted"/>
<feature type="compositionally biased region" description="Basic residues" evidence="2">
    <location>
        <begin position="244"/>
        <end position="254"/>
    </location>
</feature>
<keyword evidence="1" id="KW-0175">Coiled coil</keyword>
<feature type="compositionally biased region" description="Low complexity" evidence="2">
    <location>
        <begin position="1139"/>
        <end position="1150"/>
    </location>
</feature>
<protein>
    <recommendedName>
        <fullName evidence="3">PPM-type phosphatase domain-containing protein</fullName>
    </recommendedName>
</protein>
<feature type="region of interest" description="Disordered" evidence="2">
    <location>
        <begin position="712"/>
        <end position="732"/>
    </location>
</feature>
<feature type="compositionally biased region" description="Basic and acidic residues" evidence="2">
    <location>
        <begin position="831"/>
        <end position="842"/>
    </location>
</feature>
<feature type="compositionally biased region" description="Basic and acidic residues" evidence="2">
    <location>
        <begin position="918"/>
        <end position="939"/>
    </location>
</feature>
<dbReference type="Pfam" id="PF00481">
    <property type="entry name" value="PP2C"/>
    <property type="match status" value="1"/>
</dbReference>